<evidence type="ECO:0000313" key="2">
    <source>
        <dbReference type="Proteomes" id="UP000008895"/>
    </source>
</evidence>
<keyword evidence="2" id="KW-1185">Reference proteome</keyword>
<proteinExistence type="predicted"/>
<name>F9YV12_CAPCC</name>
<dbReference type="HOGENOM" id="CLU_2970908_0_0_10"/>
<dbReference type="EMBL" id="CP002113">
    <property type="protein sequence ID" value="AEK24321.1"/>
    <property type="molecule type" value="Genomic_DNA"/>
</dbReference>
<evidence type="ECO:0000313" key="1">
    <source>
        <dbReference type="EMBL" id="AEK24321.1"/>
    </source>
</evidence>
<protein>
    <submittedName>
        <fullName evidence="1">Uncharacterized protein</fullName>
    </submittedName>
</protein>
<organism evidence="1 2">
    <name type="scientific">Capnocytophaga canimorsus (strain 5)</name>
    <dbReference type="NCBI Taxonomy" id="860228"/>
    <lineage>
        <taxon>Bacteria</taxon>
        <taxon>Pseudomonadati</taxon>
        <taxon>Bacteroidota</taxon>
        <taxon>Flavobacteriia</taxon>
        <taxon>Flavobacteriales</taxon>
        <taxon>Flavobacteriaceae</taxon>
        <taxon>Capnocytophaga</taxon>
    </lineage>
</organism>
<sequence length="59" mass="7044">MSFFLFFCLETKEPKIQDFGYFAKNQMNFTENLQTRFAQTMDIFHAPFIDFFNASSPRS</sequence>
<dbReference type="Proteomes" id="UP000008895">
    <property type="component" value="Chromosome"/>
</dbReference>
<accession>F9YV12</accession>
<dbReference type="AlphaFoldDB" id="F9YV12"/>
<gene>
    <name evidence="1" type="ordered locus">Ccan_22060</name>
</gene>
<dbReference type="KEGG" id="ccm:Ccan_22060"/>
<reference evidence="1 2" key="1">
    <citation type="journal article" date="2011" name="J. Bacteriol.">
        <title>Complete genome sequence of the dog commensal and human pathogen Capnocytophaga canimorsus strain 5.</title>
        <authorList>
            <person name="Manfredi P."/>
            <person name="Pagni M."/>
            <person name="Cornelis G.R."/>
        </authorList>
    </citation>
    <scope>NUCLEOTIDE SEQUENCE [LARGE SCALE GENOMIC DNA]</scope>
    <source>
        <strain evidence="2">5</strain>
    </source>
</reference>
<dbReference type="OrthoDB" id="1149760at2"/>